<dbReference type="RefSeq" id="WP_091235859.1">
    <property type="nucleotide sequence ID" value="NZ_FMKA01000025.1"/>
</dbReference>
<sequence>MDIIFDNGIALFGFMAPLQISQLLFAWRAKHREHFAVRFLFAELLYVLCGIGIIAAIYYGRLSGSNILMYFIIFACSVAVIKLCYDIPNIEVVFITTCGYALQHMGYSIYAIMQYYLFEADIGAAADTLFNMGVQFLVLLAAYFQVIRRNEFAGERRERDPRMVALAVLILFFSVCLSVWTSVESQDGSEAAQILGTVICKLYAIISCALVISMEYAVSRMNMISKQNEFMEQLIHTQGSQLQMSKESISIINRKCHDIKYQMKALGMMNNTDKRQEYVDDLRKAISIYDSVYHTGNEALNLLLQEKTLLCDEYRIQFSCMADGDILSFISPDDLYVLLGNALDNAIESVMKEHDIDKRVISMNIGFRQGMKSIHVENYCKEKVEFQNGLPVTSKKDKNHHGFGVQSIQYITEKYHGNVVMQNRKDTFYLDIFFPTES</sequence>
<feature type="transmembrane region" description="Helical" evidence="1">
    <location>
        <begin position="164"/>
        <end position="182"/>
    </location>
</feature>
<keyword evidence="1" id="KW-0812">Transmembrane</keyword>
<keyword evidence="4" id="KW-1185">Reference proteome</keyword>
<keyword evidence="1" id="KW-0472">Membrane</keyword>
<organism evidence="3 4">
    <name type="scientific">Anaerobium acetethylicum</name>
    <dbReference type="NCBI Taxonomy" id="1619234"/>
    <lineage>
        <taxon>Bacteria</taxon>
        <taxon>Bacillati</taxon>
        <taxon>Bacillota</taxon>
        <taxon>Clostridia</taxon>
        <taxon>Lachnospirales</taxon>
        <taxon>Lachnospiraceae</taxon>
        <taxon>Anaerobium</taxon>
    </lineage>
</organism>
<accession>A0A1D3TWT9</accession>
<dbReference type="InterPro" id="IPR036890">
    <property type="entry name" value="HATPase_C_sf"/>
</dbReference>
<dbReference type="Gene3D" id="3.30.565.10">
    <property type="entry name" value="Histidine kinase-like ATPase, C-terminal domain"/>
    <property type="match status" value="1"/>
</dbReference>
<gene>
    <name evidence="3" type="ORF">SAMN05421730_102517</name>
</gene>
<keyword evidence="1" id="KW-1133">Transmembrane helix</keyword>
<dbReference type="SUPFAM" id="SSF55874">
    <property type="entry name" value="ATPase domain of HSP90 chaperone/DNA topoisomerase II/histidine kinase"/>
    <property type="match status" value="1"/>
</dbReference>
<feature type="transmembrane region" description="Helical" evidence="1">
    <location>
        <begin position="122"/>
        <end position="144"/>
    </location>
</feature>
<feature type="transmembrane region" description="Helical" evidence="1">
    <location>
        <begin position="92"/>
        <end position="116"/>
    </location>
</feature>
<dbReference type="InterPro" id="IPR032834">
    <property type="entry name" value="NatK-like_C"/>
</dbReference>
<feature type="transmembrane region" description="Helical" evidence="1">
    <location>
        <begin position="67"/>
        <end position="85"/>
    </location>
</feature>
<proteinExistence type="predicted"/>
<feature type="transmembrane region" description="Helical" evidence="1">
    <location>
        <begin position="6"/>
        <end position="27"/>
    </location>
</feature>
<dbReference type="STRING" id="1619234.SAMN05421730_102517"/>
<evidence type="ECO:0000313" key="3">
    <source>
        <dbReference type="EMBL" id="SCP98728.1"/>
    </source>
</evidence>
<feature type="transmembrane region" description="Helical" evidence="1">
    <location>
        <begin position="194"/>
        <end position="218"/>
    </location>
</feature>
<reference evidence="3 4" key="1">
    <citation type="submission" date="2016-09" db="EMBL/GenBank/DDBJ databases">
        <authorList>
            <person name="Capua I."/>
            <person name="De Benedictis P."/>
            <person name="Joannis T."/>
            <person name="Lombin L.H."/>
            <person name="Cattoli G."/>
        </authorList>
    </citation>
    <scope>NUCLEOTIDE SEQUENCE [LARGE SCALE GENOMIC DNA]</scope>
    <source>
        <strain evidence="3 4">GluBS11</strain>
    </source>
</reference>
<evidence type="ECO:0000259" key="2">
    <source>
        <dbReference type="Pfam" id="PF14501"/>
    </source>
</evidence>
<feature type="transmembrane region" description="Helical" evidence="1">
    <location>
        <begin position="39"/>
        <end position="61"/>
    </location>
</feature>
<evidence type="ECO:0000256" key="1">
    <source>
        <dbReference type="SAM" id="Phobius"/>
    </source>
</evidence>
<feature type="domain" description="Sensor histidine kinase NatK-like C-terminal" evidence="2">
    <location>
        <begin position="333"/>
        <end position="435"/>
    </location>
</feature>
<protein>
    <submittedName>
        <fullName evidence="3">GHKL domain-containing protein</fullName>
    </submittedName>
</protein>
<evidence type="ECO:0000313" key="4">
    <source>
        <dbReference type="Proteomes" id="UP000199315"/>
    </source>
</evidence>
<dbReference type="Pfam" id="PF14501">
    <property type="entry name" value="HATPase_c_5"/>
    <property type="match status" value="1"/>
</dbReference>
<dbReference type="AlphaFoldDB" id="A0A1D3TWT9"/>
<dbReference type="Proteomes" id="UP000199315">
    <property type="component" value="Unassembled WGS sequence"/>
</dbReference>
<dbReference type="EMBL" id="FMKA01000025">
    <property type="protein sequence ID" value="SCP98728.1"/>
    <property type="molecule type" value="Genomic_DNA"/>
</dbReference>
<dbReference type="CDD" id="cd16935">
    <property type="entry name" value="HATPase_AgrC-ComD-like"/>
    <property type="match status" value="1"/>
</dbReference>
<name>A0A1D3TWT9_9FIRM</name>